<evidence type="ECO:0000313" key="1">
    <source>
        <dbReference type="EMBL" id="CDK35088.1"/>
    </source>
</evidence>
<dbReference type="EMBL" id="CBVR010000010">
    <property type="protein sequence ID" value="CDK35088.1"/>
    <property type="molecule type" value="Genomic_DNA"/>
</dbReference>
<dbReference type="AlphaFoldDB" id="V6DK88"/>
<accession>V6DK88</accession>
<organism evidence="1">
    <name type="scientific">Ligilactobacillus salivarius cp400</name>
    <dbReference type="NCBI Taxonomy" id="1273133"/>
    <lineage>
        <taxon>Bacteria</taxon>
        <taxon>Bacillati</taxon>
        <taxon>Bacillota</taxon>
        <taxon>Bacilli</taxon>
        <taxon>Lactobacillales</taxon>
        <taxon>Lactobacillaceae</taxon>
        <taxon>Ligilactobacillus</taxon>
    </lineage>
</organism>
<reference evidence="1" key="1">
    <citation type="submission" date="2013-10" db="EMBL/GenBank/DDBJ databases">
        <authorList>
            <person name="Crossman L."/>
        </authorList>
    </citation>
    <scope>NUCLEOTIDE SEQUENCE</scope>
</reference>
<protein>
    <submittedName>
        <fullName evidence="1">Hypothetical membrane spanning protein</fullName>
    </submittedName>
</protein>
<comment type="caution">
    <text evidence="1">The sequence shown here is derived from an EMBL/GenBank/DDBJ whole genome shotgun (WGS) entry which is preliminary data.</text>
</comment>
<gene>
    <name evidence="1" type="ORF">LSCP400_08941</name>
</gene>
<sequence>MRVKKKYLIEWLLIILSGILVNQKIRNYYKR</sequence>
<reference evidence="1" key="2">
    <citation type="journal article" date="2014" name="Genome Announc.">
        <title>Draft Genome Sequence of a Novel Lactobacillus salivarius Strain Isolated from Piglet.</title>
        <authorList>
            <person name="Mackenzie D.A."/>
            <person name="McLay K."/>
            <person name="Roos S."/>
            <person name="Walter J."/>
            <person name="Swarbreck D."/>
            <person name="Drou N."/>
            <person name="Crossman L.C."/>
            <person name="Juge N."/>
        </authorList>
    </citation>
    <scope>NUCLEOTIDE SEQUENCE [LARGE SCALE GENOMIC DNA]</scope>
    <source>
        <strain>cp400</strain>
    </source>
</reference>
<name>V6DK88_9LACO</name>
<proteinExistence type="predicted"/>